<feature type="domain" description="FAD/NAD(P)-binding" evidence="14">
    <location>
        <begin position="234"/>
        <end position="571"/>
    </location>
</feature>
<dbReference type="InterPro" id="IPR016156">
    <property type="entry name" value="FAD/NAD-linked_Rdtase_dimer_sf"/>
</dbReference>
<dbReference type="PROSITE" id="PS00076">
    <property type="entry name" value="PYRIDINE_REDOX_1"/>
    <property type="match status" value="1"/>
</dbReference>
<evidence type="ECO:0000259" key="12">
    <source>
        <dbReference type="Pfam" id="PF00462"/>
    </source>
</evidence>
<evidence type="ECO:0000256" key="11">
    <source>
        <dbReference type="RuleBase" id="RU003691"/>
    </source>
</evidence>
<dbReference type="InterPro" id="IPR011899">
    <property type="entry name" value="Glutaredoxin_euk/vir"/>
</dbReference>
<evidence type="ECO:0000313" key="16">
    <source>
        <dbReference type="Proteomes" id="UP001642540"/>
    </source>
</evidence>
<evidence type="ECO:0000256" key="5">
    <source>
        <dbReference type="ARBA" id="ARBA00022827"/>
    </source>
</evidence>
<dbReference type="Gene3D" id="3.30.390.30">
    <property type="match status" value="1"/>
</dbReference>
<dbReference type="PANTHER" id="PTHR42737:SF8">
    <property type="entry name" value="THIOREDOXIN-DISULFIDE REDUCTASE"/>
    <property type="match status" value="1"/>
</dbReference>
<dbReference type="PANTHER" id="PTHR42737">
    <property type="entry name" value="GLUTATHIONE REDUCTASE"/>
    <property type="match status" value="1"/>
</dbReference>
<keyword evidence="16" id="KW-1185">Reference proteome</keyword>
<feature type="domain" description="Pyridine nucleotide-disulphide oxidoreductase dimerisation" evidence="13">
    <location>
        <begin position="591"/>
        <end position="702"/>
    </location>
</feature>
<evidence type="ECO:0000256" key="7">
    <source>
        <dbReference type="ARBA" id="ARBA00022933"/>
    </source>
</evidence>
<evidence type="ECO:0000256" key="10">
    <source>
        <dbReference type="ARBA" id="ARBA00023284"/>
    </source>
</evidence>
<dbReference type="PRINTS" id="PR00411">
    <property type="entry name" value="PNDRDTASEI"/>
</dbReference>
<dbReference type="Pfam" id="PF07992">
    <property type="entry name" value="Pyr_redox_2"/>
    <property type="match status" value="1"/>
</dbReference>
<organism evidence="15 16">
    <name type="scientific">Orchesella dallaii</name>
    <dbReference type="NCBI Taxonomy" id="48710"/>
    <lineage>
        <taxon>Eukaryota</taxon>
        <taxon>Metazoa</taxon>
        <taxon>Ecdysozoa</taxon>
        <taxon>Arthropoda</taxon>
        <taxon>Hexapoda</taxon>
        <taxon>Collembola</taxon>
        <taxon>Entomobryomorpha</taxon>
        <taxon>Entomobryoidea</taxon>
        <taxon>Orchesellidae</taxon>
        <taxon>Orchesellinae</taxon>
        <taxon>Orchesella</taxon>
    </lineage>
</organism>
<dbReference type="SUPFAM" id="SSF51905">
    <property type="entry name" value="FAD/NAD(P)-binding domain"/>
    <property type="match status" value="1"/>
</dbReference>
<keyword evidence="9" id="KW-1015">Disulfide bond</keyword>
<dbReference type="SUPFAM" id="SSF52833">
    <property type="entry name" value="Thioredoxin-like"/>
    <property type="match status" value="1"/>
</dbReference>
<dbReference type="PROSITE" id="PS51354">
    <property type="entry name" value="GLUTAREDOXIN_2"/>
    <property type="match status" value="1"/>
</dbReference>
<evidence type="ECO:0000256" key="2">
    <source>
        <dbReference type="ARBA" id="ARBA00007532"/>
    </source>
</evidence>
<dbReference type="EC" id="1.8.1.9" evidence="3"/>
<dbReference type="Proteomes" id="UP001642540">
    <property type="component" value="Unassembled WGS sequence"/>
</dbReference>
<feature type="domain" description="Glutaredoxin" evidence="12">
    <location>
        <begin position="138"/>
        <end position="202"/>
    </location>
</feature>
<evidence type="ECO:0000259" key="14">
    <source>
        <dbReference type="Pfam" id="PF07992"/>
    </source>
</evidence>
<evidence type="ECO:0000256" key="3">
    <source>
        <dbReference type="ARBA" id="ARBA00012610"/>
    </source>
</evidence>
<keyword evidence="5 11" id="KW-0274">FAD</keyword>
<sequence>MTTLLRHIQVRTLSSILRLEVNAVHSHSLSSAVVRQFRKTNLLSSGSLKFNKYYTWNRCQYSSCNVDSAVKTRLGVNNLCDRQLTKKHSNLLPSAVGSRLITGKDGFIRQFSSNMAPTGTGGEAIKAKIDSLINENTVIVFSKTFCPFCNKIKALFKDLGVEIKVVELDTMEGDEGAAWQEALIAKSGQRTVPNVFIRGQHIGGCDDTLKVHTQNKLLPMIKGEAEAPAHSYEYDFIVIGGGSGGLAASKAAAKLGKKVAVCDFVQPTPVGTSWGLGGTCVNVGCIPKKLMHQAALVGQSMSDAPSYGWNLPTLPSNDWAGLVENVQNYIKSLNWGYRVALKDATVTYLNEYARFVDKNTIETVNKKGKKRTITSDKFLIAVGGRPRYPNIPGATELAITSDDIFSLPYHPGKVLCIGASYIALECAGFLSGIGIESSVMVRSIFLRGFDQQIADMIGDHMEEHGVKFYRGWVPTEIIKLEEGTPPRLLVKAKETNGDETLEVEVNTVLIAIGRDPCTNTLNLESTGVNTSAKSGKVLTNESDQTTTPNIYAIGDVAEGRPELTPVAIHAGNLLAKRLFAGSTTLTDYNKIPTTVFTPLEYGCIGMSEEDAIKKYGEEDIEVYHTNFQALEAALPKRDENKAYCKLVCVKSEKERVVGFHYLGPNAGEVTQGFAVAIKLGATKNDIDSTIGIHPTTAENFTTLNITKSSGVSATKTGC</sequence>
<protein>
    <recommendedName>
        <fullName evidence="3">thioredoxin-disulfide reductase (NADPH)</fullName>
        <ecNumber evidence="3">1.8.1.9</ecNumber>
    </recommendedName>
</protein>
<name>A0ABP1RW31_9HEXA</name>
<dbReference type="NCBIfam" id="TIGR01438">
    <property type="entry name" value="TGR"/>
    <property type="match status" value="1"/>
</dbReference>
<keyword evidence="7" id="KW-0712">Selenocysteine</keyword>
<evidence type="ECO:0000256" key="4">
    <source>
        <dbReference type="ARBA" id="ARBA00022630"/>
    </source>
</evidence>
<keyword evidence="8 11" id="KW-0560">Oxidoreductase</keyword>
<dbReference type="InterPro" id="IPR046952">
    <property type="entry name" value="GSHR/TRXR-like"/>
</dbReference>
<comment type="similarity">
    <text evidence="2 11">Belongs to the class-I pyridine nucleotide-disulfide oxidoreductase family.</text>
</comment>
<accession>A0ABP1RW31</accession>
<dbReference type="InterPro" id="IPR023753">
    <property type="entry name" value="FAD/NAD-binding_dom"/>
</dbReference>
<evidence type="ECO:0000313" key="15">
    <source>
        <dbReference type="EMBL" id="CAL8137314.1"/>
    </source>
</evidence>
<evidence type="ECO:0000259" key="13">
    <source>
        <dbReference type="Pfam" id="PF02852"/>
    </source>
</evidence>
<evidence type="ECO:0000256" key="6">
    <source>
        <dbReference type="ARBA" id="ARBA00022857"/>
    </source>
</evidence>
<dbReference type="Pfam" id="PF00462">
    <property type="entry name" value="Glutaredoxin"/>
    <property type="match status" value="1"/>
</dbReference>
<keyword evidence="6" id="KW-0521">NADP</keyword>
<reference evidence="15 16" key="1">
    <citation type="submission" date="2024-08" db="EMBL/GenBank/DDBJ databases">
        <authorList>
            <person name="Cucini C."/>
            <person name="Frati F."/>
        </authorList>
    </citation>
    <scope>NUCLEOTIDE SEQUENCE [LARGE SCALE GENOMIC DNA]</scope>
</reference>
<keyword evidence="10 11" id="KW-0676">Redox-active center</keyword>
<dbReference type="EMBL" id="CAXLJM020000117">
    <property type="protein sequence ID" value="CAL8137314.1"/>
    <property type="molecule type" value="Genomic_DNA"/>
</dbReference>
<dbReference type="InterPro" id="IPR012999">
    <property type="entry name" value="Pyr_OxRdtase_I_AS"/>
</dbReference>
<comment type="cofactor">
    <cofactor evidence="1">
        <name>FAD</name>
        <dbReference type="ChEBI" id="CHEBI:57692"/>
    </cofactor>
</comment>
<proteinExistence type="inferred from homology"/>
<dbReference type="SUPFAM" id="SSF55424">
    <property type="entry name" value="FAD/NAD-linked reductases, dimerisation (C-terminal) domain"/>
    <property type="match status" value="1"/>
</dbReference>
<dbReference type="Gene3D" id="3.50.50.60">
    <property type="entry name" value="FAD/NAD(P)-binding domain"/>
    <property type="match status" value="2"/>
</dbReference>
<dbReference type="NCBIfam" id="TIGR02180">
    <property type="entry name" value="GRX_euk"/>
    <property type="match status" value="1"/>
</dbReference>
<dbReference type="InterPro" id="IPR036249">
    <property type="entry name" value="Thioredoxin-like_sf"/>
</dbReference>
<dbReference type="InterPro" id="IPR002109">
    <property type="entry name" value="Glutaredoxin"/>
</dbReference>
<dbReference type="InterPro" id="IPR004099">
    <property type="entry name" value="Pyr_nucl-diS_OxRdtase_dimer"/>
</dbReference>
<dbReference type="Gene3D" id="3.40.30.10">
    <property type="entry name" value="Glutaredoxin"/>
    <property type="match status" value="1"/>
</dbReference>
<dbReference type="PRINTS" id="PR00368">
    <property type="entry name" value="FADPNR"/>
</dbReference>
<dbReference type="InterPro" id="IPR006338">
    <property type="entry name" value="Thioredoxin/glutathione_Rdtase"/>
</dbReference>
<keyword evidence="4 11" id="KW-0285">Flavoprotein</keyword>
<comment type="caution">
    <text evidence="15">The sequence shown here is derived from an EMBL/GenBank/DDBJ whole genome shotgun (WGS) entry which is preliminary data.</text>
</comment>
<dbReference type="Pfam" id="PF02852">
    <property type="entry name" value="Pyr_redox_dim"/>
    <property type="match status" value="1"/>
</dbReference>
<dbReference type="CDD" id="cd03419">
    <property type="entry name" value="GRX_GRXh_1_2_like"/>
    <property type="match status" value="1"/>
</dbReference>
<evidence type="ECO:0000256" key="8">
    <source>
        <dbReference type="ARBA" id="ARBA00023002"/>
    </source>
</evidence>
<evidence type="ECO:0000256" key="1">
    <source>
        <dbReference type="ARBA" id="ARBA00001974"/>
    </source>
</evidence>
<gene>
    <name evidence="15" type="ORF">ODALV1_LOCUS26862</name>
</gene>
<dbReference type="InterPro" id="IPR036188">
    <property type="entry name" value="FAD/NAD-bd_sf"/>
</dbReference>
<evidence type="ECO:0000256" key="9">
    <source>
        <dbReference type="ARBA" id="ARBA00023157"/>
    </source>
</evidence>